<feature type="compositionally biased region" description="Gly residues" evidence="1">
    <location>
        <begin position="44"/>
        <end position="62"/>
    </location>
</feature>
<reference evidence="2" key="1">
    <citation type="submission" date="2018-06" db="EMBL/GenBank/DDBJ databases">
        <authorList>
            <person name="Zhirakovskaya E."/>
        </authorList>
    </citation>
    <scope>NUCLEOTIDE SEQUENCE</scope>
</reference>
<feature type="region of interest" description="Disordered" evidence="1">
    <location>
        <begin position="44"/>
        <end position="73"/>
    </location>
</feature>
<organism evidence="2">
    <name type="scientific">hydrothermal vent metagenome</name>
    <dbReference type="NCBI Taxonomy" id="652676"/>
    <lineage>
        <taxon>unclassified sequences</taxon>
        <taxon>metagenomes</taxon>
        <taxon>ecological metagenomes</taxon>
    </lineage>
</organism>
<gene>
    <name evidence="2" type="ORF">MNBD_GAMMA01-1730</name>
</gene>
<dbReference type="AlphaFoldDB" id="A0A3B0VFM0"/>
<proteinExistence type="predicted"/>
<dbReference type="EMBL" id="UOEW01000361">
    <property type="protein sequence ID" value="VAW42428.1"/>
    <property type="molecule type" value="Genomic_DNA"/>
</dbReference>
<evidence type="ECO:0000313" key="2">
    <source>
        <dbReference type="EMBL" id="VAW42428.1"/>
    </source>
</evidence>
<evidence type="ECO:0000256" key="1">
    <source>
        <dbReference type="SAM" id="MobiDB-lite"/>
    </source>
</evidence>
<sequence>MLMVSSPVISGDPPVVLPPVTVIAPPLSGNVLLPPYSTYDGSDGGINGGGDGVSGGGIGEGGASQPSLEPDCPTRSEIRNEALQCAAATIGGTASIWAALQTGACGTCFTVPNVVSCGACALLTGVSAAIFDAAVESCQPSEELMRCL</sequence>
<name>A0A3B0VFM0_9ZZZZ</name>
<accession>A0A3B0VFM0</accession>
<protein>
    <submittedName>
        <fullName evidence="2">Uncharacterized protein</fullName>
    </submittedName>
</protein>